<proteinExistence type="predicted"/>
<dbReference type="EMBL" id="NMWU01000044">
    <property type="protein sequence ID" value="PLS30129.1"/>
    <property type="molecule type" value="Genomic_DNA"/>
</dbReference>
<dbReference type="EMBL" id="NMWU01000009">
    <property type="protein sequence ID" value="PLS31494.1"/>
    <property type="molecule type" value="Genomic_DNA"/>
</dbReference>
<dbReference type="Pfam" id="PF01610">
    <property type="entry name" value="DDE_Tnp_ISL3"/>
    <property type="match status" value="1"/>
</dbReference>
<reference evidence="3 4" key="1">
    <citation type="submission" date="2017-07" db="EMBL/GenBank/DDBJ databases">
        <title>Bifidobacterium novel species.</title>
        <authorList>
            <person name="Lugli G.A."/>
            <person name="Milani C."/>
            <person name="Duranti S."/>
            <person name="Mangifesta M."/>
        </authorList>
    </citation>
    <scope>NUCLEOTIDE SEQUENCE [LARGE SCALE GENOMIC DNA]</scope>
    <source>
        <strain evidence="3">61</strain>
        <strain evidence="4">Uis1B</strain>
    </source>
</reference>
<gene>
    <name evidence="3" type="ORF">Uis1B_0629</name>
    <name evidence="2" type="ORF">Uis1B_2056</name>
</gene>
<comment type="caution">
    <text evidence="3">The sequence shown here is derived from an EMBL/GenBank/DDBJ whole genome shotgun (WGS) entry which is preliminary data.</text>
</comment>
<dbReference type="PANTHER" id="PTHR33498">
    <property type="entry name" value="TRANSPOSASE FOR INSERTION SEQUENCE ELEMENT IS1557"/>
    <property type="match status" value="1"/>
</dbReference>
<dbReference type="InterPro" id="IPR002560">
    <property type="entry name" value="Transposase_DDE"/>
</dbReference>
<evidence type="ECO:0000313" key="3">
    <source>
        <dbReference type="EMBL" id="PLS31494.1"/>
    </source>
</evidence>
<dbReference type="Proteomes" id="UP000235050">
    <property type="component" value="Unassembled WGS sequence"/>
</dbReference>
<protein>
    <submittedName>
        <fullName evidence="3">Transposase</fullName>
    </submittedName>
</protein>
<organism evidence="3 4">
    <name type="scientific">Bifidobacterium margollesii</name>
    <dbReference type="NCBI Taxonomy" id="2020964"/>
    <lineage>
        <taxon>Bacteria</taxon>
        <taxon>Bacillati</taxon>
        <taxon>Actinomycetota</taxon>
        <taxon>Actinomycetes</taxon>
        <taxon>Bifidobacteriales</taxon>
        <taxon>Bifidobacteriaceae</taxon>
        <taxon>Bifidobacterium</taxon>
    </lineage>
</organism>
<dbReference type="PANTHER" id="PTHR33498:SF1">
    <property type="entry name" value="TRANSPOSASE FOR INSERTION SEQUENCE ELEMENT IS1557"/>
    <property type="match status" value="1"/>
</dbReference>
<dbReference type="AlphaFoldDB" id="A0A2N5JBB3"/>
<evidence type="ECO:0000313" key="2">
    <source>
        <dbReference type="EMBL" id="PLS30129.1"/>
    </source>
</evidence>
<accession>A0A2N5JBB3</accession>
<dbReference type="InterPro" id="IPR047951">
    <property type="entry name" value="Transpos_ISL3"/>
</dbReference>
<name>A0A2N5JBB3_9BIFI</name>
<feature type="non-terminal residue" evidence="3">
    <location>
        <position position="1"/>
    </location>
</feature>
<dbReference type="RefSeq" id="WP_165782705.1">
    <property type="nucleotide sequence ID" value="NZ_NMWU01000009.1"/>
</dbReference>
<feature type="domain" description="Transposase IS204/IS1001/IS1096/IS1165 DDE" evidence="1">
    <location>
        <begin position="1"/>
        <end position="173"/>
    </location>
</feature>
<keyword evidence="4" id="KW-1185">Reference proteome</keyword>
<evidence type="ECO:0000313" key="4">
    <source>
        <dbReference type="Proteomes" id="UP000235050"/>
    </source>
</evidence>
<sequence length="191" mass="22642">REWCPDAQRVLDGFHIVSWMSDALDQVRKRLWNQARREGDEETTKRMRGVRYAVLKNPDHLTGRQDESLTALGNTDPRGQLYRAWRLKELLRNLLRHPIEQARGELKHWVFWASHSRIPEIVELSRKIRRRRPDILRTIELGYSNARLEAFNNRIKVTIRMAYGFHHVNNLISFVMLRCGGLDIRLPEPTN</sequence>
<evidence type="ECO:0000259" key="1">
    <source>
        <dbReference type="Pfam" id="PF01610"/>
    </source>
</evidence>